<comment type="caution">
    <text evidence="2">The sequence shown here is derived from an EMBL/GenBank/DDBJ whole genome shotgun (WGS) entry which is preliminary data.</text>
</comment>
<dbReference type="Pfam" id="PF00188">
    <property type="entry name" value="CAP"/>
    <property type="match status" value="1"/>
</dbReference>
<keyword evidence="3" id="KW-1185">Reference proteome</keyword>
<evidence type="ECO:0000259" key="1">
    <source>
        <dbReference type="PROSITE" id="PS51272"/>
    </source>
</evidence>
<evidence type="ECO:0000313" key="2">
    <source>
        <dbReference type="EMBL" id="MFD2671620.1"/>
    </source>
</evidence>
<dbReference type="InterPro" id="IPR001119">
    <property type="entry name" value="SLH_dom"/>
</dbReference>
<dbReference type="InterPro" id="IPR029410">
    <property type="entry name" value="CAP_assoc"/>
</dbReference>
<dbReference type="PANTHER" id="PTHR31157:SF1">
    <property type="entry name" value="SCP DOMAIN-CONTAINING PROTEIN"/>
    <property type="match status" value="1"/>
</dbReference>
<organism evidence="2 3">
    <name type="scientific">Marinicrinis sediminis</name>
    <dbReference type="NCBI Taxonomy" id="1652465"/>
    <lineage>
        <taxon>Bacteria</taxon>
        <taxon>Bacillati</taxon>
        <taxon>Bacillota</taxon>
        <taxon>Bacilli</taxon>
        <taxon>Bacillales</taxon>
        <taxon>Paenibacillaceae</taxon>
    </lineage>
</organism>
<dbReference type="Gene3D" id="3.40.33.10">
    <property type="entry name" value="CAP"/>
    <property type="match status" value="1"/>
</dbReference>
<dbReference type="EMBL" id="JBHUMM010000013">
    <property type="protein sequence ID" value="MFD2671620.1"/>
    <property type="molecule type" value="Genomic_DNA"/>
</dbReference>
<dbReference type="PROSITE" id="PS51272">
    <property type="entry name" value="SLH"/>
    <property type="match status" value="1"/>
</dbReference>
<dbReference type="PANTHER" id="PTHR31157">
    <property type="entry name" value="SCP DOMAIN-CONTAINING PROTEIN"/>
    <property type="match status" value="1"/>
</dbReference>
<feature type="domain" description="SLH" evidence="1">
    <location>
        <begin position="23"/>
        <end position="86"/>
    </location>
</feature>
<sequence>MKKKLLLFVLVFVVGLSAIPVYSNEGTFSDTGRHWSNETLLWAKNREMVSGYPDGTFKPNQQVSEAEFVTLLYRALGLTPQKSSQSHWADPYYDIAEDLHYPYPGIQQTSVRKRSLNREEVAEILAWADGQPLTDDKAIQYILDQGYSVGKTSATVKGFQGSDSLTRAESVQFIKNTLDAGMSKLTALKANALPDDVMKTIVKENAINGITIGDTQEYVLETWGPPARKDPSKYGFTWYVYNQSYLDFAMIGMQNDKVVALFTNADNWTTARELSTTDQERSVKILYGNPIDSILKGNTYFMLNHAPEEAAVYKEGGQYVTFYYDTHENGRIMGVQFMDEKIEDKLSSFYGQGSSQLEIAYEKQIFDLVNVERVERGLPAFQYDTKAQQSSRKHSTDMGEEDYFDHMNLKGESPFDRMKAEGIRYRLAAENIAAGQSDAIYAHMDWMNSLGHRQNLLGKTTRLGVGVQFISGSDYKVYYTQNFYTPL</sequence>
<dbReference type="InterPro" id="IPR014044">
    <property type="entry name" value="CAP_dom"/>
</dbReference>
<dbReference type="Proteomes" id="UP001597497">
    <property type="component" value="Unassembled WGS sequence"/>
</dbReference>
<proteinExistence type="predicted"/>
<dbReference type="InterPro" id="IPR035940">
    <property type="entry name" value="CAP_sf"/>
</dbReference>
<name>A0ABW5R9B3_9BACL</name>
<reference evidence="3" key="1">
    <citation type="journal article" date="2019" name="Int. J. Syst. Evol. Microbiol.">
        <title>The Global Catalogue of Microorganisms (GCM) 10K type strain sequencing project: providing services to taxonomists for standard genome sequencing and annotation.</title>
        <authorList>
            <consortium name="The Broad Institute Genomics Platform"/>
            <consortium name="The Broad Institute Genome Sequencing Center for Infectious Disease"/>
            <person name="Wu L."/>
            <person name="Ma J."/>
        </authorList>
    </citation>
    <scope>NUCLEOTIDE SEQUENCE [LARGE SCALE GENOMIC DNA]</scope>
    <source>
        <strain evidence="3">KCTC 33676</strain>
    </source>
</reference>
<dbReference type="Pfam" id="PF00395">
    <property type="entry name" value="SLH"/>
    <property type="match status" value="1"/>
</dbReference>
<dbReference type="CDD" id="cd05379">
    <property type="entry name" value="CAP_bacterial"/>
    <property type="match status" value="1"/>
</dbReference>
<dbReference type="RefSeq" id="WP_379929094.1">
    <property type="nucleotide sequence ID" value="NZ_JBHUMM010000013.1"/>
</dbReference>
<gene>
    <name evidence="2" type="ORF">ACFSUC_08380</name>
</gene>
<accession>A0ABW5R9B3</accession>
<protein>
    <submittedName>
        <fullName evidence="2">CAP-associated domain-containing protein</fullName>
    </submittedName>
</protein>
<dbReference type="Pfam" id="PF14504">
    <property type="entry name" value="CAP_assoc_N"/>
    <property type="match status" value="1"/>
</dbReference>
<evidence type="ECO:0000313" key="3">
    <source>
        <dbReference type="Proteomes" id="UP001597497"/>
    </source>
</evidence>
<dbReference type="SUPFAM" id="SSF55797">
    <property type="entry name" value="PR-1-like"/>
    <property type="match status" value="1"/>
</dbReference>